<accession>A0A0L6VRZ4</accession>
<dbReference type="OrthoDB" id="2505288at2759"/>
<dbReference type="Gene3D" id="3.10.10.10">
    <property type="entry name" value="HIV Type 1 Reverse Transcriptase, subunit A, domain 1"/>
    <property type="match status" value="1"/>
</dbReference>
<dbReference type="PANTHER" id="PTHR24559:SF440">
    <property type="entry name" value="RIBONUCLEASE H"/>
    <property type="match status" value="1"/>
</dbReference>
<feature type="non-terminal residue" evidence="2">
    <location>
        <position position="1"/>
    </location>
</feature>
<feature type="domain" description="Reverse transcriptase" evidence="1">
    <location>
        <begin position="6"/>
        <end position="122"/>
    </location>
</feature>
<dbReference type="AlphaFoldDB" id="A0A0L6VRZ4"/>
<dbReference type="EMBL" id="LAVV01001690">
    <property type="protein sequence ID" value="KNZ63387.1"/>
    <property type="molecule type" value="Genomic_DNA"/>
</dbReference>
<dbReference type="SUPFAM" id="SSF56672">
    <property type="entry name" value="DNA/RNA polymerases"/>
    <property type="match status" value="1"/>
</dbReference>
<dbReference type="VEuPathDB" id="FungiDB:VP01_11521g1"/>
<name>A0A0L6VRZ4_9BASI</name>
<proteinExistence type="predicted"/>
<evidence type="ECO:0000313" key="3">
    <source>
        <dbReference type="Proteomes" id="UP000037035"/>
    </source>
</evidence>
<evidence type="ECO:0000259" key="1">
    <source>
        <dbReference type="Pfam" id="PF00078"/>
    </source>
</evidence>
<dbReference type="Gene3D" id="3.30.70.270">
    <property type="match status" value="1"/>
</dbReference>
<feature type="non-terminal residue" evidence="2">
    <location>
        <position position="124"/>
    </location>
</feature>
<keyword evidence="3" id="KW-1185">Reference proteome</keyword>
<evidence type="ECO:0000313" key="2">
    <source>
        <dbReference type="EMBL" id="KNZ63387.1"/>
    </source>
</evidence>
<dbReference type="InterPro" id="IPR053134">
    <property type="entry name" value="RNA-dir_DNA_polymerase"/>
</dbReference>
<organism evidence="2 3">
    <name type="scientific">Puccinia sorghi</name>
    <dbReference type="NCBI Taxonomy" id="27349"/>
    <lineage>
        <taxon>Eukaryota</taxon>
        <taxon>Fungi</taxon>
        <taxon>Dikarya</taxon>
        <taxon>Basidiomycota</taxon>
        <taxon>Pucciniomycotina</taxon>
        <taxon>Pucciniomycetes</taxon>
        <taxon>Pucciniales</taxon>
        <taxon>Pucciniaceae</taxon>
        <taxon>Puccinia</taxon>
    </lineage>
</organism>
<reference evidence="2 3" key="1">
    <citation type="submission" date="2015-08" db="EMBL/GenBank/DDBJ databases">
        <title>Next Generation Sequencing and Analysis of the Genome of Puccinia sorghi L Schw, the Causal Agent of Maize Common Rust.</title>
        <authorList>
            <person name="Rochi L."/>
            <person name="Burguener G."/>
            <person name="Darino M."/>
            <person name="Turjanski A."/>
            <person name="Kreff E."/>
            <person name="Dieguez M.J."/>
            <person name="Sacco F."/>
        </authorList>
    </citation>
    <scope>NUCLEOTIDE SEQUENCE [LARGE SCALE GENOMIC DNA]</scope>
    <source>
        <strain evidence="2 3">RO10H11247</strain>
    </source>
</reference>
<dbReference type="Pfam" id="PF00078">
    <property type="entry name" value="RVT_1"/>
    <property type="match status" value="1"/>
</dbReference>
<dbReference type="InterPro" id="IPR043502">
    <property type="entry name" value="DNA/RNA_pol_sf"/>
</dbReference>
<sequence length="124" mass="14138">KDGNSWPCFDDWKLNALTVKNRYPLPLIIDLVNSLLDGGTFAKLYLRNAYGNLWVAEGNEYKLACICCAFQFSPLTMPFGPTGAPGYFQYFMQDIFLGRIGKDFVAYLDEIMIYRKKGSNHEDS</sequence>
<dbReference type="STRING" id="27349.A0A0L6VRZ4"/>
<dbReference type="InterPro" id="IPR000477">
    <property type="entry name" value="RT_dom"/>
</dbReference>
<comment type="caution">
    <text evidence="2">The sequence shown here is derived from an EMBL/GenBank/DDBJ whole genome shotgun (WGS) entry which is preliminary data.</text>
</comment>
<protein>
    <recommendedName>
        <fullName evidence="1">Reverse transcriptase domain-containing protein</fullName>
    </recommendedName>
</protein>
<gene>
    <name evidence="2" type="ORF">VP01_11521g1</name>
</gene>
<dbReference type="PANTHER" id="PTHR24559">
    <property type="entry name" value="TRANSPOSON TY3-I GAG-POL POLYPROTEIN"/>
    <property type="match status" value="1"/>
</dbReference>
<dbReference type="Proteomes" id="UP000037035">
    <property type="component" value="Unassembled WGS sequence"/>
</dbReference>
<dbReference type="InterPro" id="IPR043128">
    <property type="entry name" value="Rev_trsase/Diguanyl_cyclase"/>
</dbReference>